<reference evidence="2" key="1">
    <citation type="submission" date="2016-02" db="EMBL/GenBank/DDBJ databases">
        <authorList>
            <person name="Shin S.-K."/>
            <person name="Yi H."/>
            <person name="Kim E."/>
        </authorList>
    </citation>
    <scope>NUCLEOTIDE SEQUENCE [LARGE SCALE GENOMIC DNA]</scope>
    <source>
        <strain evidence="2">LPB0003</strain>
    </source>
</reference>
<accession>A0A1B8TYW2</accession>
<comment type="caution">
    <text evidence="1">The sequence shown here is derived from an EMBL/GenBank/DDBJ whole genome shotgun (WGS) entry which is preliminary data.</text>
</comment>
<gene>
    <name evidence="1" type="ORF">LPB3_05525</name>
</gene>
<evidence type="ECO:0000313" key="2">
    <source>
        <dbReference type="Proteomes" id="UP000092584"/>
    </source>
</evidence>
<dbReference type="RefSeq" id="WP_065318605.1">
    <property type="nucleotide sequence ID" value="NZ_CP017477.1"/>
</dbReference>
<name>A0A1B8TYW2_9FLAO</name>
<evidence type="ECO:0000313" key="1">
    <source>
        <dbReference type="EMBL" id="OBY64853.1"/>
    </source>
</evidence>
<proteinExistence type="predicted"/>
<organism evidence="1 2">
    <name type="scientific">Polaribacter vadi</name>
    <dbReference type="NCBI Taxonomy" id="1774273"/>
    <lineage>
        <taxon>Bacteria</taxon>
        <taxon>Pseudomonadati</taxon>
        <taxon>Bacteroidota</taxon>
        <taxon>Flavobacteriia</taxon>
        <taxon>Flavobacteriales</taxon>
        <taxon>Flavobacteriaceae</taxon>
    </lineage>
</organism>
<dbReference type="OrthoDB" id="595476at2"/>
<keyword evidence="2" id="KW-1185">Reference proteome</keyword>
<dbReference type="KEGG" id="pob:LPB03_06965"/>
<dbReference type="Proteomes" id="UP000092584">
    <property type="component" value="Unassembled WGS sequence"/>
</dbReference>
<dbReference type="AlphaFoldDB" id="A0A1B8TYW2"/>
<dbReference type="STRING" id="1774273.LPB03_06965"/>
<sequence length="65" mass="7798">MVSRPILIIDPEAQIEIDKAIEWYESAREGLGFEFYNYLEGYFKTLQQNEAYFQIKESQFLENCH</sequence>
<protein>
    <submittedName>
        <fullName evidence="1">Uncharacterized protein</fullName>
    </submittedName>
</protein>
<dbReference type="EMBL" id="LSFM01000021">
    <property type="protein sequence ID" value="OBY64853.1"/>
    <property type="molecule type" value="Genomic_DNA"/>
</dbReference>